<keyword evidence="2" id="KW-1185">Reference proteome</keyword>
<gene>
    <name evidence="1" type="ORF">CNYM01_03330</name>
</gene>
<name>A0A135TQJ8_9PEZI</name>
<accession>A0A135TQJ8</accession>
<sequence length="103" mass="10877">MKQAAAAAAAARLALQPIPKSQGLNAGNSTLQPSATDTRVWQRQVHLAKTISTWNANAFVPGKSLLSHSCRFMVSVVLAVDTGTHDANEAIQEQIGPEDAATR</sequence>
<organism evidence="1 2">
    <name type="scientific">Colletotrichum nymphaeae SA-01</name>
    <dbReference type="NCBI Taxonomy" id="1460502"/>
    <lineage>
        <taxon>Eukaryota</taxon>
        <taxon>Fungi</taxon>
        <taxon>Dikarya</taxon>
        <taxon>Ascomycota</taxon>
        <taxon>Pezizomycotina</taxon>
        <taxon>Sordariomycetes</taxon>
        <taxon>Hypocreomycetidae</taxon>
        <taxon>Glomerellales</taxon>
        <taxon>Glomerellaceae</taxon>
        <taxon>Colletotrichum</taxon>
        <taxon>Colletotrichum acutatum species complex</taxon>
    </lineage>
</organism>
<evidence type="ECO:0000313" key="1">
    <source>
        <dbReference type="EMBL" id="KXH50470.1"/>
    </source>
</evidence>
<protein>
    <submittedName>
        <fullName evidence="1">Uncharacterized protein</fullName>
    </submittedName>
</protein>
<dbReference type="Proteomes" id="UP000070054">
    <property type="component" value="Unassembled WGS sequence"/>
</dbReference>
<evidence type="ECO:0000313" key="2">
    <source>
        <dbReference type="Proteomes" id="UP000070054"/>
    </source>
</evidence>
<proteinExistence type="predicted"/>
<dbReference type="AlphaFoldDB" id="A0A135TQJ8"/>
<comment type="caution">
    <text evidence="1">The sequence shown here is derived from an EMBL/GenBank/DDBJ whole genome shotgun (WGS) entry which is preliminary data.</text>
</comment>
<reference evidence="1 2" key="1">
    <citation type="submission" date="2014-02" db="EMBL/GenBank/DDBJ databases">
        <title>The genome sequence of Colletotrichum nymphaeae SA-01.</title>
        <authorList>
            <person name="Baroncelli R."/>
            <person name="Thon M.R."/>
        </authorList>
    </citation>
    <scope>NUCLEOTIDE SEQUENCE [LARGE SCALE GENOMIC DNA]</scope>
    <source>
        <strain evidence="1 2">SA-01</strain>
    </source>
</reference>
<dbReference type="EMBL" id="JEMN01001050">
    <property type="protein sequence ID" value="KXH50470.1"/>
    <property type="molecule type" value="Genomic_DNA"/>
</dbReference>